<protein>
    <submittedName>
        <fullName evidence="8">M23 family metallopeptidase</fullName>
    </submittedName>
    <submittedName>
        <fullName evidence="4">Putative transmembrane protein</fullName>
    </submittedName>
</protein>
<feature type="region of interest" description="Disordered" evidence="1">
    <location>
        <begin position="104"/>
        <end position="124"/>
    </location>
</feature>
<dbReference type="EMBL" id="LN899822">
    <property type="protein sequence ID" value="CUV59404.1"/>
    <property type="molecule type" value="Genomic_DNA"/>
</dbReference>
<dbReference type="CDD" id="cd12797">
    <property type="entry name" value="M23_peptidase"/>
    <property type="match status" value="1"/>
</dbReference>
<dbReference type="InterPro" id="IPR050570">
    <property type="entry name" value="Cell_wall_metabolism_enzyme"/>
</dbReference>
<dbReference type="Gene3D" id="2.70.70.10">
    <property type="entry name" value="Glucose Permease (Domain IIA)"/>
    <property type="match status" value="1"/>
</dbReference>
<evidence type="ECO:0000313" key="7">
    <source>
        <dbReference type="EMBL" id="CUV59404.1"/>
    </source>
</evidence>
<dbReference type="PANTHER" id="PTHR21666:SF270">
    <property type="entry name" value="MUREIN HYDROLASE ACTIVATOR ENVC"/>
    <property type="match status" value="1"/>
</dbReference>
<dbReference type="PATRIC" id="fig|305.107.peg.551"/>
<proteinExistence type="predicted"/>
<feature type="transmembrane region" description="Helical" evidence="2">
    <location>
        <begin position="21"/>
        <end position="44"/>
    </location>
</feature>
<dbReference type="PANTHER" id="PTHR21666">
    <property type="entry name" value="PEPTIDASE-RELATED"/>
    <property type="match status" value="1"/>
</dbReference>
<evidence type="ECO:0000313" key="4">
    <source>
        <dbReference type="EMBL" id="CUV21709.1"/>
    </source>
</evidence>
<organism evidence="4">
    <name type="scientific">Ralstonia solanacearum</name>
    <name type="common">Pseudomonas solanacearum</name>
    <dbReference type="NCBI Taxonomy" id="305"/>
    <lineage>
        <taxon>Bacteria</taxon>
        <taxon>Pseudomonadati</taxon>
        <taxon>Pseudomonadota</taxon>
        <taxon>Betaproteobacteria</taxon>
        <taxon>Burkholderiales</taxon>
        <taxon>Burkholderiaceae</taxon>
        <taxon>Ralstonia</taxon>
        <taxon>Ralstonia solanacearum species complex</taxon>
    </lineage>
</organism>
<evidence type="ECO:0000256" key="1">
    <source>
        <dbReference type="SAM" id="MobiDB-lite"/>
    </source>
</evidence>
<reference evidence="4" key="1">
    <citation type="submission" date="2015-10" db="EMBL/GenBank/DDBJ databases">
        <authorList>
            <person name="Gilbert D.G."/>
        </authorList>
    </citation>
    <scope>NUCLEOTIDE SEQUENCE</scope>
    <source>
        <strain evidence="4">Phyl III-seqv23</strain>
    </source>
</reference>
<evidence type="ECO:0000313" key="6">
    <source>
        <dbReference type="EMBL" id="CUV58108.1"/>
    </source>
</evidence>
<accession>A0A0K1ZHK6</accession>
<evidence type="ECO:0000313" key="5">
    <source>
        <dbReference type="EMBL" id="CUV38222.1"/>
    </source>
</evidence>
<dbReference type="InterPro" id="IPR011055">
    <property type="entry name" value="Dup_hybrid_motif"/>
</dbReference>
<dbReference type="EMBL" id="LN899823">
    <property type="protein sequence ID" value="CUV21709.1"/>
    <property type="molecule type" value="Genomic_DNA"/>
</dbReference>
<keyword evidence="2 4" id="KW-0812">Transmembrane</keyword>
<dbReference type="SUPFAM" id="SSF51261">
    <property type="entry name" value="Duplicated hybrid motif"/>
    <property type="match status" value="1"/>
</dbReference>
<dbReference type="InterPro" id="IPR016047">
    <property type="entry name" value="M23ase_b-sheet_dom"/>
</dbReference>
<dbReference type="EMBL" id="CP085043">
    <property type="protein sequence ID" value="UZF15599.1"/>
    <property type="molecule type" value="Genomic_DNA"/>
</dbReference>
<feature type="domain" description="M23ase beta-sheet core" evidence="3">
    <location>
        <begin position="191"/>
        <end position="285"/>
    </location>
</feature>
<reference evidence="8" key="2">
    <citation type="submission" date="2021-10" db="EMBL/GenBank/DDBJ databases">
        <title>Complete genome sequences of five Ralstonia solancearum strains isolated from sunflower.</title>
        <authorList>
            <person name="She X."/>
            <person name="He Z."/>
        </authorList>
    </citation>
    <scope>NUCLEOTIDE SEQUENCE</scope>
    <source>
        <strain evidence="8">RS638</strain>
    </source>
</reference>
<dbReference type="EMBL" id="LN899820">
    <property type="protein sequence ID" value="CUV58108.1"/>
    <property type="molecule type" value="Genomic_DNA"/>
</dbReference>
<dbReference type="FunFam" id="2.70.70.10:FF:000006">
    <property type="entry name" value="M23 family peptidase"/>
    <property type="match status" value="1"/>
</dbReference>
<dbReference type="AlphaFoldDB" id="A0A0K1ZHK6"/>
<dbReference type="EMBL" id="LN899826">
    <property type="protein sequence ID" value="CUV38222.1"/>
    <property type="molecule type" value="Genomic_DNA"/>
</dbReference>
<evidence type="ECO:0000256" key="2">
    <source>
        <dbReference type="SAM" id="Phobius"/>
    </source>
</evidence>
<evidence type="ECO:0000313" key="8">
    <source>
        <dbReference type="EMBL" id="UZF15599.1"/>
    </source>
</evidence>
<dbReference type="GO" id="GO:0004222">
    <property type="term" value="F:metalloendopeptidase activity"/>
    <property type="evidence" value="ECO:0007669"/>
    <property type="project" value="TreeGrafter"/>
</dbReference>
<sequence>MQIILIHPRKAGAVHLSRRQFAVAMGAALLAVAALSGGATWLAVKRGLVPGATAAASTEADKRITRENLNLMAARIGEMQAQMVRLDALGARVSGLAGVPPREFDFKSMPGRGGPQGAVSRSLSMPEIQSELDRLTRSADQRNDYLSVLESTLMDRQIHAKMMPTVRPVATGYDSSGFGVRIDPFTGRRTQHDGVDFVGPVGTPIVAAAGGVVVASEYHHEYGNMIDIDHGNGLKTRYAHASKVFVKVGDIVKAGQRIALIGRTGRATGPHLHFEVHVNDVPQNPVAFLENAGQPKMAVDKDAGAQVAAADIGKSMAVAGR</sequence>
<keyword evidence="2" id="KW-1133">Transmembrane helix</keyword>
<name>A0A0K1ZHK6_RALSL</name>
<gene>
    <name evidence="8" type="ORF">LH706_03880</name>
    <name evidence="7" type="ORF">RD1301_v1_420023</name>
    <name evidence="4" type="ORF">RUN1744_v1_90023</name>
    <name evidence="6" type="ORF">RUN215_v1_1730038</name>
    <name evidence="5" type="ORF">TF3108_v1_90038</name>
</gene>
<evidence type="ECO:0000259" key="3">
    <source>
        <dbReference type="Pfam" id="PF01551"/>
    </source>
</evidence>
<keyword evidence="2" id="KW-0472">Membrane</keyword>
<dbReference type="Pfam" id="PF01551">
    <property type="entry name" value="Peptidase_M23"/>
    <property type="match status" value="1"/>
</dbReference>